<dbReference type="RefSeq" id="YP_010780128.1">
    <property type="nucleotide sequence ID" value="NC_075038.1"/>
</dbReference>
<organism evidence="1">
    <name type="scientific">Tupanvirus deep ocean</name>
    <dbReference type="NCBI Taxonomy" id="2126984"/>
    <lineage>
        <taxon>Viruses</taxon>
        <taxon>Varidnaviria</taxon>
        <taxon>Bamfordvirae</taxon>
        <taxon>Nucleocytoviricota</taxon>
        <taxon>Megaviricetes</taxon>
        <taxon>Imitervirales</taxon>
        <taxon>Mimiviridae</taxon>
        <taxon>Megamimivirinae</taxon>
        <taxon>Tupanvirus</taxon>
        <taxon>Tupanvirus altamarinense</taxon>
    </lineage>
</organism>
<dbReference type="SUPFAM" id="SSF52374">
    <property type="entry name" value="Nucleotidylyl transferase"/>
    <property type="match status" value="1"/>
</dbReference>
<sequence length="661" mass="75609">MLNSNIDVIIGSSDSTTIETVKLIMNSIYHDANINFNYKKSINNDQSIGINEIKSTAIRIMNNCIPNVILPNKLTYCLGIASSLVLGKDLNEYYKVSNYLESKWYEIGVCAITLFKHGCHFKYVSYSTPIDATNNTNNNTTNKQNELSMACLDAMTKLNNIYVLDPRNTELCTKVDVVILFGTFDLFHDLHKRLIDYAFLVGKTVEINIYNKTFKYNNNVKVSINNDIKVRITNVTTYALSKHRNVIVKRMTESHPNEIRKAISFYTKQKKSIAIFGGDDQFNDYDKIIRICGEANCPIIALSRGETNKTMCSSDIREKLAYQIIANKYDIDLTNISTIFWKTRIRNLFDAKNYLQTKLNFLGLSGAEVWKFNSKNSFDIKVTNRISDLGKTVVCLPGRTMCSMQRLRKIGQTIQNDLIQNDTKIYVVNYEQNNLDTQYHITRLQDVNYFSDDAMIFTKLIIMPFVSKNLVIEKNEGIWDVINNSCVFDSIDTISKRLSNITLWTRSIGSVIALEMENAFRYCMIILGFSEKSIMDMSKQICVLSVCNLASLEIPRLFTTISVTGSNDRKALKYIKFLIPSKNSTFTKLSETHLSLMANIPNKIVESGTNKEIVDNDCHYTPLYTAFRIDGDNFVPNFIRQTLKLMVERTNYFNLENLIPA</sequence>
<protein>
    <submittedName>
        <fullName evidence="1">Putative ORFan</fullName>
    </submittedName>
</protein>
<reference evidence="1" key="2">
    <citation type="journal article" date="2018" name="Nat. Commun.">
        <title>Tailed giant Tupanvirus possesses the most complete translational apparatus of the known virosphere.</title>
        <authorList>
            <person name="Abrahao J."/>
            <person name="Silva L."/>
            <person name="Silva L.S."/>
            <person name="Khalil J.Y.B."/>
            <person name="Rodrigues R."/>
            <person name="Arantes T."/>
            <person name="Assis F."/>
            <person name="Boratto P."/>
            <person name="Andrade M."/>
            <person name="Kroon E.G."/>
            <person name="Ribeiro B."/>
            <person name="Bergier I."/>
            <person name="Seligmann H."/>
            <person name="Ghigo E."/>
            <person name="Colson P."/>
            <person name="Levasseur A."/>
            <person name="Kroemer G."/>
            <person name="Raoult D."/>
            <person name="La Scola B."/>
        </authorList>
    </citation>
    <scope>NUCLEOTIDE SEQUENCE [LARGE SCALE GENOMIC DNA]</scope>
    <source>
        <strain evidence="1">Deep ocean</strain>
    </source>
</reference>
<dbReference type="EMBL" id="MF405918">
    <property type="protein sequence ID" value="QKU33528.1"/>
    <property type="molecule type" value="Genomic_DNA"/>
</dbReference>
<accession>A0A6N1NN29</accession>
<reference evidence="1" key="1">
    <citation type="submission" date="2017-06" db="EMBL/GenBank/DDBJ databases">
        <authorList>
            <person name="Assis F.L."/>
            <person name="Abrahao J.S."/>
            <person name="Silva L."/>
            <person name="Khalil J.B."/>
            <person name="Rodrigues R."/>
            <person name="Silva L.S."/>
            <person name="Boratto P."/>
            <person name="Andrade M."/>
            <person name="Kroon E.G."/>
            <person name="Ribeiro B."/>
            <person name="Bergier I."/>
            <person name="Seligmann H."/>
            <person name="Ghigo E."/>
            <person name="Colson P."/>
            <person name="Levasseur A."/>
            <person name="Raoult D."/>
            <person name="Scola B.L."/>
        </authorList>
    </citation>
    <scope>NUCLEOTIDE SEQUENCE</scope>
    <source>
        <strain evidence="1">Deep ocean</strain>
    </source>
</reference>
<proteinExistence type="predicted"/>
<dbReference type="InterPro" id="IPR014729">
    <property type="entry name" value="Rossmann-like_a/b/a_fold"/>
</dbReference>
<dbReference type="GeneID" id="80516819"/>
<dbReference type="KEGG" id="vg:80516819"/>
<evidence type="ECO:0000313" key="1">
    <source>
        <dbReference type="EMBL" id="QKU33528.1"/>
    </source>
</evidence>
<dbReference type="Gene3D" id="3.40.50.620">
    <property type="entry name" value="HUPs"/>
    <property type="match status" value="1"/>
</dbReference>
<name>A0A6N1NN29_9VIRU</name>